<reference evidence="1" key="1">
    <citation type="journal article" date="2020" name="Nature">
        <title>Giant virus diversity and host interactions through global metagenomics.</title>
        <authorList>
            <person name="Schulz F."/>
            <person name="Roux S."/>
            <person name="Paez-Espino D."/>
            <person name="Jungbluth S."/>
            <person name="Walsh D.A."/>
            <person name="Denef V.J."/>
            <person name="McMahon K.D."/>
            <person name="Konstantinidis K.T."/>
            <person name="Eloe-Fadrosh E.A."/>
            <person name="Kyrpides N.C."/>
            <person name="Woyke T."/>
        </authorList>
    </citation>
    <scope>NUCLEOTIDE SEQUENCE</scope>
    <source>
        <strain evidence="1">GVMAG-S-1101172-89</strain>
    </source>
</reference>
<proteinExistence type="predicted"/>
<organism evidence="1">
    <name type="scientific">viral metagenome</name>
    <dbReference type="NCBI Taxonomy" id="1070528"/>
    <lineage>
        <taxon>unclassified sequences</taxon>
        <taxon>metagenomes</taxon>
        <taxon>organismal metagenomes</taxon>
    </lineage>
</organism>
<sequence length="195" mass="22140">MALVEYLESRGFIANEIEGFSQQIPKQVYDLTVLIDNTHIKTVMEIGFNAGHSAEIFLDTNPSIHLTSFDLGAHNYVNIAKDYIDSTYPSRHTLVLGDSMKTIPAWKQTTYDFIFIDGGHDYDTAKADLMNCRRFANENTVVLMDDTMFTEGWSVSFNTGPTNAWREAIEEGVVVEITHHDYQPGRGMSWGRYKL</sequence>
<dbReference type="EMBL" id="MN740811">
    <property type="protein sequence ID" value="QHU12936.1"/>
    <property type="molecule type" value="Genomic_DNA"/>
</dbReference>
<name>A0A6C0K781_9ZZZZ</name>
<evidence type="ECO:0000313" key="1">
    <source>
        <dbReference type="EMBL" id="QHU12936.1"/>
    </source>
</evidence>
<dbReference type="AlphaFoldDB" id="A0A6C0K781"/>
<dbReference type="InterPro" id="IPR029063">
    <property type="entry name" value="SAM-dependent_MTases_sf"/>
</dbReference>
<dbReference type="Pfam" id="PF13578">
    <property type="entry name" value="Methyltransf_24"/>
    <property type="match status" value="1"/>
</dbReference>
<protein>
    <recommendedName>
        <fullName evidence="2">Methyltransferase</fullName>
    </recommendedName>
</protein>
<dbReference type="SUPFAM" id="SSF53335">
    <property type="entry name" value="S-adenosyl-L-methionine-dependent methyltransferases"/>
    <property type="match status" value="1"/>
</dbReference>
<dbReference type="Gene3D" id="3.40.50.150">
    <property type="entry name" value="Vaccinia Virus protein VP39"/>
    <property type="match status" value="1"/>
</dbReference>
<evidence type="ECO:0008006" key="2">
    <source>
        <dbReference type="Google" id="ProtNLM"/>
    </source>
</evidence>
<accession>A0A6C0K781</accession>